<evidence type="ECO:0000313" key="2">
    <source>
        <dbReference type="EMBL" id="GIH09403.1"/>
    </source>
</evidence>
<dbReference type="Proteomes" id="UP000612899">
    <property type="component" value="Unassembled WGS sequence"/>
</dbReference>
<dbReference type="Pfam" id="PF13643">
    <property type="entry name" value="DUF4145"/>
    <property type="match status" value="1"/>
</dbReference>
<evidence type="ECO:0000313" key="3">
    <source>
        <dbReference type="Proteomes" id="UP000612899"/>
    </source>
</evidence>
<feature type="domain" description="DUF4145" evidence="1">
    <location>
        <begin position="32"/>
        <end position="111"/>
    </location>
</feature>
<dbReference type="RefSeq" id="WP_203913134.1">
    <property type="nucleotide sequence ID" value="NZ_BONY01000067.1"/>
</dbReference>
<proteinExistence type="predicted"/>
<dbReference type="EMBL" id="BONY01000067">
    <property type="protein sequence ID" value="GIH09403.1"/>
    <property type="molecule type" value="Genomic_DNA"/>
</dbReference>
<evidence type="ECO:0000259" key="1">
    <source>
        <dbReference type="Pfam" id="PF13643"/>
    </source>
</evidence>
<dbReference type="InterPro" id="IPR025285">
    <property type="entry name" value="DUF4145"/>
</dbReference>
<accession>A0A8J3VKT9</accession>
<gene>
    <name evidence="2" type="ORF">Rhe02_74700</name>
</gene>
<dbReference type="AlphaFoldDB" id="A0A8J3VKT9"/>
<reference evidence="2" key="1">
    <citation type="submission" date="2021-01" db="EMBL/GenBank/DDBJ databases">
        <title>Whole genome shotgun sequence of Rhizocola hellebori NBRC 109834.</title>
        <authorList>
            <person name="Komaki H."/>
            <person name="Tamura T."/>
        </authorList>
    </citation>
    <scope>NUCLEOTIDE SEQUENCE</scope>
    <source>
        <strain evidence="2">NBRC 109834</strain>
    </source>
</reference>
<sequence length="317" mass="34137">MSEVTDEIVGRSLNFGYLLAHEPLLAYDGATAESYVYTDPDAALSRARRFVEVLVKKAAALIGHSFRAKDLHGRINELDAAGALSPNMIKACHEIRTTGNSAVHDHLGDIRKAILAVQDCFHLGLWLHNSINGHGEVRVFVPPQPSTQGLAETINKASGAARELNVLLATYRQRMVQHEQNIASPTQAESVERATAELIELVSNHSHVVRSMSERIDTFCTELESGLESRLQADRDLPGAQHTQHLENAKEAAGSTEAEFAQLLSIARQIVVENAHGPGMRSASAVNVAGAASSNIVIGGFYGGNFNQAPPKASDQP</sequence>
<protein>
    <recommendedName>
        <fullName evidence="1">DUF4145 domain-containing protein</fullName>
    </recommendedName>
</protein>
<comment type="caution">
    <text evidence="2">The sequence shown here is derived from an EMBL/GenBank/DDBJ whole genome shotgun (WGS) entry which is preliminary data.</text>
</comment>
<name>A0A8J3VKT9_9ACTN</name>
<organism evidence="2 3">
    <name type="scientific">Rhizocola hellebori</name>
    <dbReference type="NCBI Taxonomy" id="1392758"/>
    <lineage>
        <taxon>Bacteria</taxon>
        <taxon>Bacillati</taxon>
        <taxon>Actinomycetota</taxon>
        <taxon>Actinomycetes</taxon>
        <taxon>Micromonosporales</taxon>
        <taxon>Micromonosporaceae</taxon>
        <taxon>Rhizocola</taxon>
    </lineage>
</organism>
<keyword evidence="3" id="KW-1185">Reference proteome</keyword>